<dbReference type="AlphaFoldDB" id="A0A6D2HMQ4"/>
<evidence type="ECO:0000256" key="1">
    <source>
        <dbReference type="SAM" id="MobiDB-lite"/>
    </source>
</evidence>
<reference evidence="2" key="1">
    <citation type="submission" date="2020-01" db="EMBL/GenBank/DDBJ databases">
        <authorList>
            <person name="Mishra B."/>
        </authorList>
    </citation>
    <scope>NUCLEOTIDE SEQUENCE [LARGE SCALE GENOMIC DNA]</scope>
</reference>
<dbReference type="EMBL" id="CACVBM020000111">
    <property type="protein sequence ID" value="CAA7014448.1"/>
    <property type="molecule type" value="Genomic_DNA"/>
</dbReference>
<comment type="caution">
    <text evidence="2">The sequence shown here is derived from an EMBL/GenBank/DDBJ whole genome shotgun (WGS) entry which is preliminary data.</text>
</comment>
<evidence type="ECO:0000313" key="3">
    <source>
        <dbReference type="Proteomes" id="UP000467841"/>
    </source>
</evidence>
<name>A0A6D2HMQ4_9BRAS</name>
<gene>
    <name evidence="2" type="ORF">MERR_LOCUS1682</name>
</gene>
<protein>
    <submittedName>
        <fullName evidence="2">Uncharacterized protein</fullName>
    </submittedName>
</protein>
<keyword evidence="3" id="KW-1185">Reference proteome</keyword>
<accession>A0A6D2HMQ4</accession>
<evidence type="ECO:0000313" key="2">
    <source>
        <dbReference type="EMBL" id="CAA7014448.1"/>
    </source>
</evidence>
<proteinExistence type="predicted"/>
<organism evidence="2 3">
    <name type="scientific">Microthlaspi erraticum</name>
    <dbReference type="NCBI Taxonomy" id="1685480"/>
    <lineage>
        <taxon>Eukaryota</taxon>
        <taxon>Viridiplantae</taxon>
        <taxon>Streptophyta</taxon>
        <taxon>Embryophyta</taxon>
        <taxon>Tracheophyta</taxon>
        <taxon>Spermatophyta</taxon>
        <taxon>Magnoliopsida</taxon>
        <taxon>eudicotyledons</taxon>
        <taxon>Gunneridae</taxon>
        <taxon>Pentapetalae</taxon>
        <taxon>rosids</taxon>
        <taxon>malvids</taxon>
        <taxon>Brassicales</taxon>
        <taxon>Brassicaceae</taxon>
        <taxon>Coluteocarpeae</taxon>
        <taxon>Microthlaspi</taxon>
    </lineage>
</organism>
<sequence length="107" mass="12923">MQEYRRVDEEGKNWNVYIDLSKQIVFSRKELFCFPGIKSKRRQVTNGLCHPFIILKLIFFFETKYFGVYAFIFTKAKLEFLSKTRVDETSREWPTKARREDDGRLLL</sequence>
<dbReference type="Proteomes" id="UP000467841">
    <property type="component" value="Unassembled WGS sequence"/>
</dbReference>
<feature type="region of interest" description="Disordered" evidence="1">
    <location>
        <begin position="87"/>
        <end position="107"/>
    </location>
</feature>